<dbReference type="InterPro" id="IPR011054">
    <property type="entry name" value="Rudment_hybrid_motif"/>
</dbReference>
<dbReference type="InterPro" id="IPR000115">
    <property type="entry name" value="PRibGlycinamide_synth"/>
</dbReference>
<proteinExistence type="inferred from homology"/>
<dbReference type="InterPro" id="IPR016185">
    <property type="entry name" value="PreATP-grasp_dom_sf"/>
</dbReference>
<dbReference type="SUPFAM" id="SSF52440">
    <property type="entry name" value="PreATP-grasp domain"/>
    <property type="match status" value="1"/>
</dbReference>
<dbReference type="InterPro" id="IPR020562">
    <property type="entry name" value="PRibGlycinamide_synth_N"/>
</dbReference>
<dbReference type="STRING" id="526227.Mesil_1532"/>
<keyword evidence="8 14" id="KW-0658">Purine biosynthesis</keyword>
<gene>
    <name evidence="14" type="primary">purD</name>
    <name evidence="17" type="ordered locus">Mesil_1532</name>
</gene>
<dbReference type="InterPro" id="IPR020561">
    <property type="entry name" value="PRibGlycinamid_synth_ATP-grasp"/>
</dbReference>
<dbReference type="Pfam" id="PF02844">
    <property type="entry name" value="GARS_N"/>
    <property type="match status" value="1"/>
</dbReference>
<comment type="similarity">
    <text evidence="11 14">Belongs to the GARS family.</text>
</comment>
<evidence type="ECO:0000256" key="14">
    <source>
        <dbReference type="HAMAP-Rule" id="MF_00138"/>
    </source>
</evidence>
<dbReference type="Gene3D" id="3.30.470.20">
    <property type="entry name" value="ATP-grasp fold, B domain"/>
    <property type="match status" value="1"/>
</dbReference>
<evidence type="ECO:0000256" key="1">
    <source>
        <dbReference type="ARBA" id="ARBA00001936"/>
    </source>
</evidence>
<comment type="pathway">
    <text evidence="3 14">Purine metabolism; IMP biosynthesis via de novo pathway; N(1)-(5-phospho-D-ribosyl)glycinamide from 5-phospho-alpha-D-ribose 1-diphosphate: step 2/2.</text>
</comment>
<evidence type="ECO:0000256" key="13">
    <source>
        <dbReference type="ARBA" id="ARBA00042864"/>
    </source>
</evidence>
<keyword evidence="7 15" id="KW-0547">Nucleotide-binding</keyword>
<evidence type="ECO:0000313" key="17">
    <source>
        <dbReference type="EMBL" id="ADH63422.1"/>
    </source>
</evidence>
<feature type="domain" description="ATP-grasp" evidence="16">
    <location>
        <begin position="106"/>
        <end position="310"/>
    </location>
</feature>
<comment type="cofactor">
    <cofactor evidence="1">
        <name>Mn(2+)</name>
        <dbReference type="ChEBI" id="CHEBI:29035"/>
    </cofactor>
</comment>
<dbReference type="OrthoDB" id="9807240at2"/>
<evidence type="ECO:0000256" key="4">
    <source>
        <dbReference type="ARBA" id="ARBA00013255"/>
    </source>
</evidence>
<name>D7BF69_ALLS1</name>
<dbReference type="InterPro" id="IPR020560">
    <property type="entry name" value="PRibGlycinamide_synth_C-dom"/>
</dbReference>
<dbReference type="InterPro" id="IPR020559">
    <property type="entry name" value="PRibGlycinamide_synth_CS"/>
</dbReference>
<evidence type="ECO:0000256" key="5">
    <source>
        <dbReference type="ARBA" id="ARBA00022598"/>
    </source>
</evidence>
<dbReference type="eggNOG" id="COG0151">
    <property type="taxonomic scope" value="Bacteria"/>
</dbReference>
<evidence type="ECO:0000259" key="16">
    <source>
        <dbReference type="PROSITE" id="PS50975"/>
    </source>
</evidence>
<dbReference type="EMBL" id="CP002042">
    <property type="protein sequence ID" value="ADH63422.1"/>
    <property type="molecule type" value="Genomic_DNA"/>
</dbReference>
<evidence type="ECO:0000313" key="18">
    <source>
        <dbReference type="Proteomes" id="UP000001916"/>
    </source>
</evidence>
<dbReference type="FunFam" id="3.30.470.20:FF:000018">
    <property type="entry name" value="Trifunctional purine biosynthetic protein adenosine-3"/>
    <property type="match status" value="1"/>
</dbReference>
<evidence type="ECO:0000256" key="12">
    <source>
        <dbReference type="ARBA" id="ARBA00042242"/>
    </source>
</evidence>
<protein>
    <recommendedName>
        <fullName evidence="4 14">Phosphoribosylamine--glycine ligase</fullName>
        <ecNumber evidence="4 14">6.3.4.13</ecNumber>
    </recommendedName>
    <alternativeName>
        <fullName evidence="14">GARS</fullName>
    </alternativeName>
    <alternativeName>
        <fullName evidence="12 14">Glycinamide ribonucleotide synthetase</fullName>
    </alternativeName>
    <alternativeName>
        <fullName evidence="13 14">Phosphoribosylglycinamide synthetase</fullName>
    </alternativeName>
</protein>
<evidence type="ECO:0000256" key="8">
    <source>
        <dbReference type="ARBA" id="ARBA00022755"/>
    </source>
</evidence>
<accession>D7BF69</accession>
<dbReference type="HOGENOM" id="CLU_027420_3_1_0"/>
<organism evidence="17 18">
    <name type="scientific">Allomeiothermus silvanus (strain ATCC 700542 / DSM 9946 / NBRC 106475 / NCIMB 13440 / VI-R2)</name>
    <name type="common">Thermus silvanus</name>
    <dbReference type="NCBI Taxonomy" id="526227"/>
    <lineage>
        <taxon>Bacteria</taxon>
        <taxon>Thermotogati</taxon>
        <taxon>Deinococcota</taxon>
        <taxon>Deinococci</taxon>
        <taxon>Thermales</taxon>
        <taxon>Thermaceae</taxon>
        <taxon>Allomeiothermus</taxon>
    </lineage>
</organism>
<evidence type="ECO:0000256" key="3">
    <source>
        <dbReference type="ARBA" id="ARBA00005174"/>
    </source>
</evidence>
<dbReference type="GO" id="GO:0046872">
    <property type="term" value="F:metal ion binding"/>
    <property type="evidence" value="ECO:0007669"/>
    <property type="project" value="UniProtKB-KW"/>
</dbReference>
<dbReference type="InterPro" id="IPR011761">
    <property type="entry name" value="ATP-grasp"/>
</dbReference>
<keyword evidence="10" id="KW-0464">Manganese</keyword>
<sequence length="423" mass="45050">MKVLVVGSGGREHALCWKAKQSPRVHRLYAAPGNPGIAELAELVAWSGEISELADWAQTNQIDLVLVGPEAPLVEGLADALEERGVRVFGPRAKAAMIEGSKAFAKSVMERYGIPTARYRVFHDALEALEYLEKAGTPIVVKDSGLAAGKGVTVAHTVHQAKQAVANILGPADEARSGEVVIEEFLEGPEVTVLAVTDGTTIKPLIPSQDHKRLRDGDEGPMTGGMGAVAPYPLGEALLAEVQHRVLEPLIAGMRAEGVVYKGVVYAGIMLTQDGPKVLEFNARFGDPECQTLMPLLKTDLIELALAVAEGRLHTLELEWHSQASACVVMAAPGYPDAPKKGLPLKLPKTPPQGVLYFQAGTKQTSGGLVTNGGRVLSVVGLGADLPEALERAYAGVEAVDFPQAQYRRDIGRKVLSRTFLSE</sequence>
<dbReference type="Pfam" id="PF01071">
    <property type="entry name" value="GARS_A"/>
    <property type="match status" value="1"/>
</dbReference>
<evidence type="ECO:0000256" key="11">
    <source>
        <dbReference type="ARBA" id="ARBA00038345"/>
    </source>
</evidence>
<dbReference type="PROSITE" id="PS50975">
    <property type="entry name" value="ATP_GRASP"/>
    <property type="match status" value="1"/>
</dbReference>
<dbReference type="Proteomes" id="UP000001916">
    <property type="component" value="Chromosome"/>
</dbReference>
<dbReference type="FunFam" id="3.40.50.20:FF:000006">
    <property type="entry name" value="Phosphoribosylamine--glycine ligase, chloroplastic"/>
    <property type="match status" value="1"/>
</dbReference>
<keyword evidence="18" id="KW-1185">Reference proteome</keyword>
<evidence type="ECO:0000256" key="2">
    <source>
        <dbReference type="ARBA" id="ARBA00001946"/>
    </source>
</evidence>
<dbReference type="KEGG" id="msv:Mesil_1532"/>
<dbReference type="RefSeq" id="WP_013157987.1">
    <property type="nucleotide sequence ID" value="NC_014212.1"/>
</dbReference>
<dbReference type="PANTHER" id="PTHR43472:SF1">
    <property type="entry name" value="PHOSPHORIBOSYLAMINE--GLYCINE LIGASE, CHLOROPLASTIC"/>
    <property type="match status" value="1"/>
</dbReference>
<dbReference type="GO" id="GO:0004637">
    <property type="term" value="F:phosphoribosylamine-glycine ligase activity"/>
    <property type="evidence" value="ECO:0007669"/>
    <property type="project" value="UniProtKB-UniRule"/>
</dbReference>
<evidence type="ECO:0000256" key="6">
    <source>
        <dbReference type="ARBA" id="ARBA00022723"/>
    </source>
</evidence>
<dbReference type="PANTHER" id="PTHR43472">
    <property type="entry name" value="PHOSPHORIBOSYLAMINE--GLYCINE LIGASE"/>
    <property type="match status" value="1"/>
</dbReference>
<evidence type="ECO:0000256" key="10">
    <source>
        <dbReference type="ARBA" id="ARBA00023211"/>
    </source>
</evidence>
<reference evidence="17 18" key="1">
    <citation type="journal article" date="2010" name="Stand. Genomic Sci.">
        <title>Complete genome sequence of Meiothermus silvanus type strain (VI-R2).</title>
        <authorList>
            <person name="Sikorski J."/>
            <person name="Tindall B.J."/>
            <person name="Lowry S."/>
            <person name="Lucas S."/>
            <person name="Nolan M."/>
            <person name="Copeland A."/>
            <person name="Glavina Del Rio T."/>
            <person name="Tice H."/>
            <person name="Cheng J.F."/>
            <person name="Han C."/>
            <person name="Pitluck S."/>
            <person name="Liolios K."/>
            <person name="Ivanova N."/>
            <person name="Mavromatis K."/>
            <person name="Mikhailova N."/>
            <person name="Pati A."/>
            <person name="Goodwin L."/>
            <person name="Chen A."/>
            <person name="Palaniappan K."/>
            <person name="Land M."/>
            <person name="Hauser L."/>
            <person name="Chang Y.J."/>
            <person name="Jeffries C.D."/>
            <person name="Rohde M."/>
            <person name="Goker M."/>
            <person name="Woyke T."/>
            <person name="Bristow J."/>
            <person name="Eisen J.A."/>
            <person name="Markowitz V."/>
            <person name="Hugenholtz P."/>
            <person name="Kyrpides N.C."/>
            <person name="Klenk H.P."/>
            <person name="Lapidus A."/>
        </authorList>
    </citation>
    <scope>NUCLEOTIDE SEQUENCE [LARGE SCALE GENOMIC DNA]</scope>
    <source>
        <strain evidence="18">ATCC 700542 / DSM 9946 / VI-R2</strain>
    </source>
</reference>
<keyword evidence="9 15" id="KW-0067">ATP-binding</keyword>
<keyword evidence="5 14" id="KW-0436">Ligase</keyword>
<comment type="catalytic activity">
    <reaction evidence="14">
        <text>5-phospho-beta-D-ribosylamine + glycine + ATP = N(1)-(5-phospho-beta-D-ribosyl)glycinamide + ADP + phosphate + H(+)</text>
        <dbReference type="Rhea" id="RHEA:17453"/>
        <dbReference type="ChEBI" id="CHEBI:15378"/>
        <dbReference type="ChEBI" id="CHEBI:30616"/>
        <dbReference type="ChEBI" id="CHEBI:43474"/>
        <dbReference type="ChEBI" id="CHEBI:57305"/>
        <dbReference type="ChEBI" id="CHEBI:58681"/>
        <dbReference type="ChEBI" id="CHEBI:143788"/>
        <dbReference type="ChEBI" id="CHEBI:456216"/>
        <dbReference type="EC" id="6.3.4.13"/>
    </reaction>
</comment>
<dbReference type="HAMAP" id="MF_00138">
    <property type="entry name" value="GARS"/>
    <property type="match status" value="1"/>
</dbReference>
<dbReference type="AlphaFoldDB" id="D7BF69"/>
<dbReference type="GO" id="GO:0006189">
    <property type="term" value="P:'de novo' IMP biosynthetic process"/>
    <property type="evidence" value="ECO:0007669"/>
    <property type="project" value="UniProtKB-UniRule"/>
</dbReference>
<dbReference type="Gene3D" id="3.40.50.20">
    <property type="match status" value="1"/>
</dbReference>
<dbReference type="GO" id="GO:0009113">
    <property type="term" value="P:purine nucleobase biosynthetic process"/>
    <property type="evidence" value="ECO:0007669"/>
    <property type="project" value="InterPro"/>
</dbReference>
<dbReference type="InterPro" id="IPR037123">
    <property type="entry name" value="PRibGlycinamide_synth_C_sf"/>
</dbReference>
<evidence type="ECO:0000256" key="15">
    <source>
        <dbReference type="PROSITE-ProRule" id="PRU00409"/>
    </source>
</evidence>
<dbReference type="Pfam" id="PF02843">
    <property type="entry name" value="GARS_C"/>
    <property type="match status" value="1"/>
</dbReference>
<evidence type="ECO:0000256" key="7">
    <source>
        <dbReference type="ARBA" id="ARBA00022741"/>
    </source>
</evidence>
<dbReference type="GO" id="GO:0005524">
    <property type="term" value="F:ATP binding"/>
    <property type="evidence" value="ECO:0007669"/>
    <property type="project" value="UniProtKB-UniRule"/>
</dbReference>
<dbReference type="SMART" id="SM01210">
    <property type="entry name" value="GARS_C"/>
    <property type="match status" value="1"/>
</dbReference>
<dbReference type="UniPathway" id="UPA00074">
    <property type="reaction ID" value="UER00125"/>
</dbReference>
<dbReference type="PROSITE" id="PS00184">
    <property type="entry name" value="GARS"/>
    <property type="match status" value="1"/>
</dbReference>
<evidence type="ECO:0000256" key="9">
    <source>
        <dbReference type="ARBA" id="ARBA00022840"/>
    </source>
</evidence>
<keyword evidence="6" id="KW-0479">Metal-binding</keyword>
<comment type="cofactor">
    <cofactor evidence="2">
        <name>Mg(2+)</name>
        <dbReference type="ChEBI" id="CHEBI:18420"/>
    </cofactor>
</comment>
<dbReference type="Gene3D" id="3.90.600.10">
    <property type="entry name" value="Phosphoribosylglycinamide synthetase, C-terminal domain"/>
    <property type="match status" value="1"/>
</dbReference>
<dbReference type="EC" id="6.3.4.13" evidence="4 14"/>
<dbReference type="NCBIfam" id="TIGR00877">
    <property type="entry name" value="purD"/>
    <property type="match status" value="1"/>
</dbReference>
<dbReference type="SUPFAM" id="SSF56059">
    <property type="entry name" value="Glutathione synthetase ATP-binding domain-like"/>
    <property type="match status" value="1"/>
</dbReference>
<dbReference type="Gene3D" id="3.30.1490.20">
    <property type="entry name" value="ATP-grasp fold, A domain"/>
    <property type="match status" value="1"/>
</dbReference>
<dbReference type="SUPFAM" id="SSF51246">
    <property type="entry name" value="Rudiment single hybrid motif"/>
    <property type="match status" value="1"/>
</dbReference>
<dbReference type="SMART" id="SM01209">
    <property type="entry name" value="GARS_A"/>
    <property type="match status" value="1"/>
</dbReference>
<dbReference type="InterPro" id="IPR013815">
    <property type="entry name" value="ATP_grasp_subdomain_1"/>
</dbReference>